<protein>
    <submittedName>
        <fullName evidence="1">Uncharacterized protein</fullName>
    </submittedName>
</protein>
<organism evidence="1 2">
    <name type="scientific">Nesterenkonia cremea</name>
    <dbReference type="NCBI Taxonomy" id="1882340"/>
    <lineage>
        <taxon>Bacteria</taxon>
        <taxon>Bacillati</taxon>
        <taxon>Actinomycetota</taxon>
        <taxon>Actinomycetes</taxon>
        <taxon>Micrococcales</taxon>
        <taxon>Micrococcaceae</taxon>
        <taxon>Nesterenkonia</taxon>
    </lineage>
</organism>
<reference evidence="1" key="2">
    <citation type="submission" date="2020-09" db="EMBL/GenBank/DDBJ databases">
        <authorList>
            <person name="Sun Q."/>
            <person name="Zhou Y."/>
        </authorList>
    </citation>
    <scope>NUCLEOTIDE SEQUENCE</scope>
    <source>
        <strain evidence="1">CGMCC 1.15388</strain>
    </source>
</reference>
<evidence type="ECO:0000313" key="1">
    <source>
        <dbReference type="EMBL" id="GGE57988.1"/>
    </source>
</evidence>
<reference evidence="1" key="1">
    <citation type="journal article" date="2014" name="Int. J. Syst. Evol. Microbiol.">
        <title>Complete genome sequence of Corynebacterium casei LMG S-19264T (=DSM 44701T), isolated from a smear-ripened cheese.</title>
        <authorList>
            <consortium name="US DOE Joint Genome Institute (JGI-PGF)"/>
            <person name="Walter F."/>
            <person name="Albersmeier A."/>
            <person name="Kalinowski J."/>
            <person name="Ruckert C."/>
        </authorList>
    </citation>
    <scope>NUCLEOTIDE SEQUENCE</scope>
    <source>
        <strain evidence="1">CGMCC 1.15388</strain>
    </source>
</reference>
<name>A0A917AM24_9MICC</name>
<keyword evidence="2" id="KW-1185">Reference proteome</keyword>
<evidence type="ECO:0000313" key="2">
    <source>
        <dbReference type="Proteomes" id="UP000633136"/>
    </source>
</evidence>
<comment type="caution">
    <text evidence="1">The sequence shown here is derived from an EMBL/GenBank/DDBJ whole genome shotgun (WGS) entry which is preliminary data.</text>
</comment>
<gene>
    <name evidence="1" type="ORF">GCM10011401_00910</name>
</gene>
<dbReference type="EMBL" id="BMIS01000001">
    <property type="protein sequence ID" value="GGE57988.1"/>
    <property type="molecule type" value="Genomic_DNA"/>
</dbReference>
<sequence>MSSVKPTAEDITAAQVQWVSPALTRWYGEEGTRQNIGPDGGVAAPAGRVRHACL</sequence>
<dbReference type="RefSeq" id="WP_188682013.1">
    <property type="nucleotide sequence ID" value="NZ_BMIS01000001.1"/>
</dbReference>
<dbReference type="Proteomes" id="UP000633136">
    <property type="component" value="Unassembled WGS sequence"/>
</dbReference>
<dbReference type="AlphaFoldDB" id="A0A917AM24"/>
<proteinExistence type="predicted"/>
<accession>A0A917AM24</accession>